<proteinExistence type="inferred from homology"/>
<dbReference type="PANTHER" id="PTHR42928">
    <property type="entry name" value="TRICARBOXYLATE-BINDING PROTEIN"/>
    <property type="match status" value="1"/>
</dbReference>
<reference evidence="5" key="1">
    <citation type="journal article" date="2019" name="Int. J. Syst. Evol. Microbiol.">
        <title>The Global Catalogue of Microorganisms (GCM) 10K type strain sequencing project: providing services to taxonomists for standard genome sequencing and annotation.</title>
        <authorList>
            <consortium name="The Broad Institute Genomics Platform"/>
            <consortium name="The Broad Institute Genome Sequencing Center for Infectious Disease"/>
            <person name="Wu L."/>
            <person name="Ma J."/>
        </authorList>
    </citation>
    <scope>NUCLEOTIDE SEQUENCE [LARGE SCALE GENOMIC DNA]</scope>
    <source>
        <strain evidence="5">KCTC 23314</strain>
    </source>
</reference>
<feature type="compositionally biased region" description="Basic residues" evidence="2">
    <location>
        <begin position="291"/>
        <end position="309"/>
    </location>
</feature>
<dbReference type="Gene3D" id="3.40.190.150">
    <property type="entry name" value="Bordetella uptake gene, domain 1"/>
    <property type="match status" value="1"/>
</dbReference>
<organism evidence="4 5">
    <name type="scientific">Pseudorhodoferax aquiterrae</name>
    <dbReference type="NCBI Taxonomy" id="747304"/>
    <lineage>
        <taxon>Bacteria</taxon>
        <taxon>Pseudomonadati</taxon>
        <taxon>Pseudomonadota</taxon>
        <taxon>Betaproteobacteria</taxon>
        <taxon>Burkholderiales</taxon>
        <taxon>Comamonadaceae</taxon>
    </lineage>
</organism>
<dbReference type="Proteomes" id="UP000626210">
    <property type="component" value="Unassembled WGS sequence"/>
</dbReference>
<gene>
    <name evidence="4" type="ORF">GCM10007320_29910</name>
</gene>
<dbReference type="Pfam" id="PF03401">
    <property type="entry name" value="TctC"/>
    <property type="match status" value="1"/>
</dbReference>
<dbReference type="PANTHER" id="PTHR42928:SF5">
    <property type="entry name" value="BLR1237 PROTEIN"/>
    <property type="match status" value="1"/>
</dbReference>
<comment type="similarity">
    <text evidence="1">Belongs to the UPF0065 (bug) family.</text>
</comment>
<accession>A0ABQ3G474</accession>
<feature type="chain" id="PRO_5045439058" description="Tripartite-type tricarboxylate transporter receptor subunit TctC" evidence="3">
    <location>
        <begin position="30"/>
        <end position="335"/>
    </location>
</feature>
<evidence type="ECO:0000313" key="5">
    <source>
        <dbReference type="Proteomes" id="UP000626210"/>
    </source>
</evidence>
<name>A0ABQ3G474_9BURK</name>
<sequence length="335" mass="35059">MRAFLSRAWCLRLAGAGLVLALTAGAAQADFPTKPVRIVVPFAPGGGTDLIARTLGQEMAKDLGQPVIIDNKPGAGTIIGTDAVAKAAPDGYTLVMASFAHAVNPSLQSKLPFDNANAFAPVMLVGRGPNVLVVRPASPLKTVQDVLSAARANPGKLTYASQGAGTSAHLAGEMFDNLAKVKTLHVPYRGAGPAMTDLMGGQVEMFFGTAAAVAPFVDRGQLRAIAVTSAEPSAAFKGIPTIGASIAGYGGKLVWLVRAGRHAEGRDLSLERRRPQGGPFAGVRAQGRGRGPCHRRGRTRRTRHLRARRGGPLGPHRQGKRHQGRLNPPISDRPP</sequence>
<evidence type="ECO:0008006" key="6">
    <source>
        <dbReference type="Google" id="ProtNLM"/>
    </source>
</evidence>
<evidence type="ECO:0000313" key="4">
    <source>
        <dbReference type="EMBL" id="GHC85165.1"/>
    </source>
</evidence>
<protein>
    <recommendedName>
        <fullName evidence="6">Tripartite-type tricarboxylate transporter receptor subunit TctC</fullName>
    </recommendedName>
</protein>
<feature type="signal peptide" evidence="3">
    <location>
        <begin position="1"/>
        <end position="29"/>
    </location>
</feature>
<comment type="caution">
    <text evidence="4">The sequence shown here is derived from an EMBL/GenBank/DDBJ whole genome shotgun (WGS) entry which is preliminary data.</text>
</comment>
<dbReference type="SUPFAM" id="SSF53850">
    <property type="entry name" value="Periplasmic binding protein-like II"/>
    <property type="match status" value="1"/>
</dbReference>
<keyword evidence="5" id="KW-1185">Reference proteome</keyword>
<feature type="region of interest" description="Disordered" evidence="2">
    <location>
        <begin position="267"/>
        <end position="335"/>
    </location>
</feature>
<dbReference type="InterPro" id="IPR042100">
    <property type="entry name" value="Bug_dom1"/>
</dbReference>
<evidence type="ECO:0000256" key="3">
    <source>
        <dbReference type="SAM" id="SignalP"/>
    </source>
</evidence>
<evidence type="ECO:0000256" key="1">
    <source>
        <dbReference type="ARBA" id="ARBA00006987"/>
    </source>
</evidence>
<dbReference type="InterPro" id="IPR005064">
    <property type="entry name" value="BUG"/>
</dbReference>
<dbReference type="Gene3D" id="3.40.190.10">
    <property type="entry name" value="Periplasmic binding protein-like II"/>
    <property type="match status" value="1"/>
</dbReference>
<keyword evidence="3" id="KW-0732">Signal</keyword>
<evidence type="ECO:0000256" key="2">
    <source>
        <dbReference type="SAM" id="MobiDB-lite"/>
    </source>
</evidence>
<dbReference type="EMBL" id="BMYK01000008">
    <property type="protein sequence ID" value="GHC85165.1"/>
    <property type="molecule type" value="Genomic_DNA"/>
</dbReference>